<accession>A0A2K1ZTT0</accession>
<dbReference type="Proteomes" id="UP000006729">
    <property type="component" value="Chromosome 7"/>
</dbReference>
<reference evidence="2 3" key="1">
    <citation type="journal article" date="2006" name="Science">
        <title>The genome of black cottonwood, Populus trichocarpa (Torr. &amp; Gray).</title>
        <authorList>
            <person name="Tuskan G.A."/>
            <person name="Difazio S."/>
            <person name="Jansson S."/>
            <person name="Bohlmann J."/>
            <person name="Grigoriev I."/>
            <person name="Hellsten U."/>
            <person name="Putnam N."/>
            <person name="Ralph S."/>
            <person name="Rombauts S."/>
            <person name="Salamov A."/>
            <person name="Schein J."/>
            <person name="Sterck L."/>
            <person name="Aerts A."/>
            <person name="Bhalerao R.R."/>
            <person name="Bhalerao R.P."/>
            <person name="Blaudez D."/>
            <person name="Boerjan W."/>
            <person name="Brun A."/>
            <person name="Brunner A."/>
            <person name="Busov V."/>
            <person name="Campbell M."/>
            <person name="Carlson J."/>
            <person name="Chalot M."/>
            <person name="Chapman J."/>
            <person name="Chen G.L."/>
            <person name="Cooper D."/>
            <person name="Coutinho P.M."/>
            <person name="Couturier J."/>
            <person name="Covert S."/>
            <person name="Cronk Q."/>
            <person name="Cunningham R."/>
            <person name="Davis J."/>
            <person name="Degroeve S."/>
            <person name="Dejardin A."/>
            <person name="Depamphilis C."/>
            <person name="Detter J."/>
            <person name="Dirks B."/>
            <person name="Dubchak I."/>
            <person name="Duplessis S."/>
            <person name="Ehlting J."/>
            <person name="Ellis B."/>
            <person name="Gendler K."/>
            <person name="Goodstein D."/>
            <person name="Gribskov M."/>
            <person name="Grimwood J."/>
            <person name="Groover A."/>
            <person name="Gunter L."/>
            <person name="Hamberger B."/>
            <person name="Heinze B."/>
            <person name="Helariutta Y."/>
            <person name="Henrissat B."/>
            <person name="Holligan D."/>
            <person name="Holt R."/>
            <person name="Huang W."/>
            <person name="Islam-Faridi N."/>
            <person name="Jones S."/>
            <person name="Jones-Rhoades M."/>
            <person name="Jorgensen R."/>
            <person name="Joshi C."/>
            <person name="Kangasjarvi J."/>
            <person name="Karlsson J."/>
            <person name="Kelleher C."/>
            <person name="Kirkpatrick R."/>
            <person name="Kirst M."/>
            <person name="Kohler A."/>
            <person name="Kalluri U."/>
            <person name="Larimer F."/>
            <person name="Leebens-Mack J."/>
            <person name="Leple J.C."/>
            <person name="Locascio P."/>
            <person name="Lou Y."/>
            <person name="Lucas S."/>
            <person name="Martin F."/>
            <person name="Montanini B."/>
            <person name="Napoli C."/>
            <person name="Nelson D.R."/>
            <person name="Nelson C."/>
            <person name="Nieminen K."/>
            <person name="Nilsson O."/>
            <person name="Pereda V."/>
            <person name="Peter G."/>
            <person name="Philippe R."/>
            <person name="Pilate G."/>
            <person name="Poliakov A."/>
            <person name="Razumovskaya J."/>
            <person name="Richardson P."/>
            <person name="Rinaldi C."/>
            <person name="Ritland K."/>
            <person name="Rouze P."/>
            <person name="Ryaboy D."/>
            <person name="Schmutz J."/>
            <person name="Schrader J."/>
            <person name="Segerman B."/>
            <person name="Shin H."/>
            <person name="Siddiqui A."/>
            <person name="Sterky F."/>
            <person name="Terry A."/>
            <person name="Tsai C.J."/>
            <person name="Uberbacher E."/>
            <person name="Unneberg P."/>
            <person name="Vahala J."/>
            <person name="Wall K."/>
            <person name="Wessler S."/>
            <person name="Yang G."/>
            <person name="Yin T."/>
            <person name="Douglas C."/>
            <person name="Marra M."/>
            <person name="Sandberg G."/>
            <person name="Van de Peer Y."/>
            <person name="Rokhsar D."/>
        </authorList>
    </citation>
    <scope>NUCLEOTIDE SEQUENCE [LARGE SCALE GENOMIC DNA]</scope>
    <source>
        <strain evidence="3">cv. Nisqually</strain>
    </source>
</reference>
<sequence length="116" mass="13117">MLVDRYETINIDYTTVICAFDLGNEKFRSSHSLDNYCWDIEIGVYENYIYSCGLDDDDSFELWLMNEHGVKESRIKMLVVESNKIDPEKPQSSAGCNEIDIDGSSSGNPGCEVDSL</sequence>
<dbReference type="InParanoid" id="A0A2K1ZTT0"/>
<organism evidence="2 3">
    <name type="scientific">Populus trichocarpa</name>
    <name type="common">Western balsam poplar</name>
    <name type="synonym">Populus balsamifera subsp. trichocarpa</name>
    <dbReference type="NCBI Taxonomy" id="3694"/>
    <lineage>
        <taxon>Eukaryota</taxon>
        <taxon>Viridiplantae</taxon>
        <taxon>Streptophyta</taxon>
        <taxon>Embryophyta</taxon>
        <taxon>Tracheophyta</taxon>
        <taxon>Spermatophyta</taxon>
        <taxon>Magnoliopsida</taxon>
        <taxon>eudicotyledons</taxon>
        <taxon>Gunneridae</taxon>
        <taxon>Pentapetalae</taxon>
        <taxon>rosids</taxon>
        <taxon>fabids</taxon>
        <taxon>Malpighiales</taxon>
        <taxon>Salicaceae</taxon>
        <taxon>Saliceae</taxon>
        <taxon>Populus</taxon>
    </lineage>
</organism>
<gene>
    <name evidence="2" type="ORF">POPTR_007G132200</name>
</gene>
<dbReference type="EMBL" id="CM009296">
    <property type="protein sequence ID" value="PNT28685.1"/>
    <property type="molecule type" value="Genomic_DNA"/>
</dbReference>
<dbReference type="AlphaFoldDB" id="A0A2K1ZTT0"/>
<name>A0A2K1ZTT0_POPTR</name>
<protein>
    <recommendedName>
        <fullName evidence="4">F-box associated domain-containing protein</fullName>
    </recommendedName>
</protein>
<evidence type="ECO:0000313" key="2">
    <source>
        <dbReference type="EMBL" id="PNT28685.1"/>
    </source>
</evidence>
<proteinExistence type="predicted"/>
<evidence type="ECO:0000256" key="1">
    <source>
        <dbReference type="SAM" id="MobiDB-lite"/>
    </source>
</evidence>
<feature type="region of interest" description="Disordered" evidence="1">
    <location>
        <begin position="86"/>
        <end position="116"/>
    </location>
</feature>
<evidence type="ECO:0008006" key="4">
    <source>
        <dbReference type="Google" id="ProtNLM"/>
    </source>
</evidence>
<evidence type="ECO:0000313" key="3">
    <source>
        <dbReference type="Proteomes" id="UP000006729"/>
    </source>
</evidence>
<keyword evidence="3" id="KW-1185">Reference proteome</keyword>